<dbReference type="CDD" id="cd18186">
    <property type="entry name" value="BTB_POZ_ZBTB_KLHL-like"/>
    <property type="match status" value="1"/>
</dbReference>
<protein>
    <recommendedName>
        <fullName evidence="1">BTB domain-containing protein</fullName>
    </recommendedName>
</protein>
<evidence type="ECO:0000313" key="2">
    <source>
        <dbReference type="EMBL" id="KAJ7778504.1"/>
    </source>
</evidence>
<feature type="non-terminal residue" evidence="2">
    <location>
        <position position="1"/>
    </location>
</feature>
<dbReference type="Proteomes" id="UP001215598">
    <property type="component" value="Unassembled WGS sequence"/>
</dbReference>
<evidence type="ECO:0000313" key="3">
    <source>
        <dbReference type="Proteomes" id="UP001215598"/>
    </source>
</evidence>
<dbReference type="InterPro" id="IPR011333">
    <property type="entry name" value="SKP1/BTB/POZ_sf"/>
</dbReference>
<dbReference type="Gene3D" id="3.30.710.10">
    <property type="entry name" value="Potassium Channel Kv1.1, Chain A"/>
    <property type="match status" value="1"/>
</dbReference>
<sequence>RQRTDSSQAIDVDLTRLTRSSIWHDDGSVVLQAETTLFRVHWTILALQSSFFRDMRDLPQPADQPSIEGCPLIELQDSSKDVEHLLDALYNQLVFSEKCLPASSFSLALFRLGRGSSARGTLENPTTLDEYDALQDGSSLYLAIRRGRLTRSCGDRHCWPVEHNLLAVLPCALLRVILCHPLERIFDGAHGNGGFNPTLSVSDQQLCILASEKGVEAQWSQDRMWSWFSSDERSQGCIAGNQCAVRKRRLFRQVVRQGVPFAPFQMTSCSGLCPQCNALHLEILAEGRKKLWENLPSFFDLPPWDELKNDV</sequence>
<reference evidence="2" key="1">
    <citation type="submission" date="2023-03" db="EMBL/GenBank/DDBJ databases">
        <title>Massive genome expansion in bonnet fungi (Mycena s.s.) driven by repeated elements and novel gene families across ecological guilds.</title>
        <authorList>
            <consortium name="Lawrence Berkeley National Laboratory"/>
            <person name="Harder C.B."/>
            <person name="Miyauchi S."/>
            <person name="Viragh M."/>
            <person name="Kuo A."/>
            <person name="Thoen E."/>
            <person name="Andreopoulos B."/>
            <person name="Lu D."/>
            <person name="Skrede I."/>
            <person name="Drula E."/>
            <person name="Henrissat B."/>
            <person name="Morin E."/>
            <person name="Kohler A."/>
            <person name="Barry K."/>
            <person name="LaButti K."/>
            <person name="Morin E."/>
            <person name="Salamov A."/>
            <person name="Lipzen A."/>
            <person name="Mereny Z."/>
            <person name="Hegedus B."/>
            <person name="Baldrian P."/>
            <person name="Stursova M."/>
            <person name="Weitz H."/>
            <person name="Taylor A."/>
            <person name="Grigoriev I.V."/>
            <person name="Nagy L.G."/>
            <person name="Martin F."/>
            <person name="Kauserud H."/>
        </authorList>
    </citation>
    <scope>NUCLEOTIDE SEQUENCE</scope>
    <source>
        <strain evidence="2">CBHHK182m</strain>
    </source>
</reference>
<dbReference type="AlphaFoldDB" id="A0AAD7K7P8"/>
<comment type="caution">
    <text evidence="2">The sequence shown here is derived from an EMBL/GenBank/DDBJ whole genome shotgun (WGS) entry which is preliminary data.</text>
</comment>
<feature type="domain" description="BTB" evidence="1">
    <location>
        <begin position="27"/>
        <end position="98"/>
    </location>
</feature>
<gene>
    <name evidence="2" type="ORF">B0H16DRAFT_1503779</name>
</gene>
<accession>A0AAD7K7P8</accession>
<dbReference type="PROSITE" id="PS50097">
    <property type="entry name" value="BTB"/>
    <property type="match status" value="1"/>
</dbReference>
<evidence type="ECO:0000259" key="1">
    <source>
        <dbReference type="PROSITE" id="PS50097"/>
    </source>
</evidence>
<dbReference type="InterPro" id="IPR000210">
    <property type="entry name" value="BTB/POZ_dom"/>
</dbReference>
<dbReference type="EMBL" id="JARKIB010000007">
    <property type="protein sequence ID" value="KAJ7778504.1"/>
    <property type="molecule type" value="Genomic_DNA"/>
</dbReference>
<dbReference type="Pfam" id="PF00651">
    <property type="entry name" value="BTB"/>
    <property type="match status" value="1"/>
</dbReference>
<dbReference type="SUPFAM" id="SSF54695">
    <property type="entry name" value="POZ domain"/>
    <property type="match status" value="1"/>
</dbReference>
<keyword evidence="3" id="KW-1185">Reference proteome</keyword>
<proteinExistence type="predicted"/>
<organism evidence="2 3">
    <name type="scientific">Mycena metata</name>
    <dbReference type="NCBI Taxonomy" id="1033252"/>
    <lineage>
        <taxon>Eukaryota</taxon>
        <taxon>Fungi</taxon>
        <taxon>Dikarya</taxon>
        <taxon>Basidiomycota</taxon>
        <taxon>Agaricomycotina</taxon>
        <taxon>Agaricomycetes</taxon>
        <taxon>Agaricomycetidae</taxon>
        <taxon>Agaricales</taxon>
        <taxon>Marasmiineae</taxon>
        <taxon>Mycenaceae</taxon>
        <taxon>Mycena</taxon>
    </lineage>
</organism>
<name>A0AAD7K7P8_9AGAR</name>